<dbReference type="RefSeq" id="WP_229832169.1">
    <property type="nucleotide sequence ID" value="NZ_BNAJ01000011.1"/>
</dbReference>
<proteinExistence type="predicted"/>
<reference evidence="1" key="4">
    <citation type="submission" date="2024-05" db="EMBL/GenBank/DDBJ databases">
        <authorList>
            <person name="Sun Q."/>
            <person name="Zhou Y."/>
        </authorList>
    </citation>
    <scope>NUCLEOTIDE SEQUENCE</scope>
    <source>
        <strain evidence="1">CGMCC 1.18437</strain>
    </source>
</reference>
<dbReference type="EMBL" id="JACHFK010000011">
    <property type="protein sequence ID" value="MBB5378189.1"/>
    <property type="molecule type" value="Genomic_DNA"/>
</dbReference>
<dbReference type="AlphaFoldDB" id="A0A7W8KHA1"/>
<dbReference type="Proteomes" id="UP000619376">
    <property type="component" value="Unassembled WGS sequence"/>
</dbReference>
<dbReference type="EMBL" id="BNAJ01000011">
    <property type="protein sequence ID" value="GHF56695.1"/>
    <property type="molecule type" value="Genomic_DNA"/>
</dbReference>
<gene>
    <name evidence="1" type="ORF">GCM10017781_36280</name>
    <name evidence="2" type="ORF">HNQ07_003690</name>
</gene>
<name>A0A7W8KHA1_9DEIO</name>
<accession>A0A7W8KHA1</accession>
<organism evidence="2 3">
    <name type="scientific">Deinococcus metalli</name>
    <dbReference type="NCBI Taxonomy" id="1141878"/>
    <lineage>
        <taxon>Bacteria</taxon>
        <taxon>Thermotogati</taxon>
        <taxon>Deinococcota</taxon>
        <taxon>Deinococci</taxon>
        <taxon>Deinococcales</taxon>
        <taxon>Deinococcaceae</taxon>
        <taxon>Deinococcus</taxon>
    </lineage>
</organism>
<reference evidence="1" key="1">
    <citation type="journal article" date="2014" name="Int. J. Syst. Evol. Microbiol.">
        <title>Complete genome of a new Firmicutes species belonging to the dominant human colonic microbiota ('Ruminococcus bicirculans') reveals two chromosomes and a selective capacity to utilize plant glucans.</title>
        <authorList>
            <consortium name="NISC Comparative Sequencing Program"/>
            <person name="Wegmann U."/>
            <person name="Louis P."/>
            <person name="Goesmann A."/>
            <person name="Henrissat B."/>
            <person name="Duncan S.H."/>
            <person name="Flint H.J."/>
        </authorList>
    </citation>
    <scope>NUCLEOTIDE SEQUENCE</scope>
    <source>
        <strain evidence="1">CGMCC 1.18437</strain>
    </source>
</reference>
<reference evidence="4" key="2">
    <citation type="journal article" date="2019" name="Int. J. Syst. Evol. Microbiol.">
        <title>The Global Catalogue of Microorganisms (GCM) 10K type strain sequencing project: providing services to taxonomists for standard genome sequencing and annotation.</title>
        <authorList>
            <consortium name="The Broad Institute Genomics Platform"/>
            <consortium name="The Broad Institute Genome Sequencing Center for Infectious Disease"/>
            <person name="Wu L."/>
            <person name="Ma J."/>
        </authorList>
    </citation>
    <scope>NUCLEOTIDE SEQUENCE [LARGE SCALE GENOMIC DNA]</scope>
    <source>
        <strain evidence="4">CGMCC 1.18437</strain>
    </source>
</reference>
<dbReference type="Proteomes" id="UP000539473">
    <property type="component" value="Unassembled WGS sequence"/>
</dbReference>
<sequence>MIVETKLIGRRTPFERRPIDLPDGPHTLRGLLTHLVHHEVAAYHERQAGVGVLRVMTERELQDAVAGGRVAVGPQERGVAVGAEDATRTALTAFGDGLYYVFIDDRQVSELDAPVALRPDSTLLIVRLTALAGG</sequence>
<evidence type="ECO:0000313" key="4">
    <source>
        <dbReference type="Proteomes" id="UP000619376"/>
    </source>
</evidence>
<evidence type="ECO:0000313" key="3">
    <source>
        <dbReference type="Proteomes" id="UP000539473"/>
    </source>
</evidence>
<comment type="caution">
    <text evidence="2">The sequence shown here is derived from an EMBL/GenBank/DDBJ whole genome shotgun (WGS) entry which is preliminary data.</text>
</comment>
<evidence type="ECO:0000313" key="2">
    <source>
        <dbReference type="EMBL" id="MBB5378189.1"/>
    </source>
</evidence>
<keyword evidence="4" id="KW-1185">Reference proteome</keyword>
<protein>
    <submittedName>
        <fullName evidence="2">Uncharacterized protein</fullName>
    </submittedName>
</protein>
<evidence type="ECO:0000313" key="1">
    <source>
        <dbReference type="EMBL" id="GHF56695.1"/>
    </source>
</evidence>
<reference evidence="2 3" key="3">
    <citation type="submission" date="2020-08" db="EMBL/GenBank/DDBJ databases">
        <title>Genomic Encyclopedia of Type Strains, Phase IV (KMG-IV): sequencing the most valuable type-strain genomes for metagenomic binning, comparative biology and taxonomic classification.</title>
        <authorList>
            <person name="Goeker M."/>
        </authorList>
    </citation>
    <scope>NUCLEOTIDE SEQUENCE [LARGE SCALE GENOMIC DNA]</scope>
    <source>
        <strain evidence="2 3">DSM 27521</strain>
    </source>
</reference>